<dbReference type="GO" id="GO:0098797">
    <property type="term" value="C:plasma membrane protein complex"/>
    <property type="evidence" value="ECO:0007669"/>
    <property type="project" value="TreeGrafter"/>
</dbReference>
<gene>
    <name evidence="3" type="ORF">DXT99_20680</name>
</gene>
<keyword evidence="1" id="KW-0732">Signal</keyword>
<dbReference type="Gene3D" id="3.30.1150.10">
    <property type="match status" value="1"/>
</dbReference>
<protein>
    <submittedName>
        <fullName evidence="3">Energy transducer TonB</fullName>
    </submittedName>
</protein>
<dbReference type="PROSITE" id="PS52015">
    <property type="entry name" value="TONB_CTD"/>
    <property type="match status" value="1"/>
</dbReference>
<evidence type="ECO:0000259" key="2">
    <source>
        <dbReference type="PROSITE" id="PS52015"/>
    </source>
</evidence>
<organism evidence="3 4">
    <name type="scientific">Pontibacter diazotrophicus</name>
    <dbReference type="NCBI Taxonomy" id="1400979"/>
    <lineage>
        <taxon>Bacteria</taxon>
        <taxon>Pseudomonadati</taxon>
        <taxon>Bacteroidota</taxon>
        <taxon>Cytophagia</taxon>
        <taxon>Cytophagales</taxon>
        <taxon>Hymenobacteraceae</taxon>
        <taxon>Pontibacter</taxon>
    </lineage>
</organism>
<reference evidence="4" key="1">
    <citation type="submission" date="2018-08" db="EMBL/GenBank/DDBJ databases">
        <authorList>
            <person name="Liu Z.-W."/>
            <person name="Du Z.-J."/>
        </authorList>
    </citation>
    <scope>NUCLEOTIDE SEQUENCE [LARGE SCALE GENOMIC DNA]</scope>
    <source>
        <strain evidence="4">H4X</strain>
    </source>
</reference>
<comment type="caution">
    <text evidence="3">The sequence shown here is derived from an EMBL/GenBank/DDBJ whole genome shotgun (WGS) entry which is preliminary data.</text>
</comment>
<dbReference type="Pfam" id="PF03544">
    <property type="entry name" value="TonB_C"/>
    <property type="match status" value="1"/>
</dbReference>
<dbReference type="Proteomes" id="UP000256708">
    <property type="component" value="Unassembled WGS sequence"/>
</dbReference>
<evidence type="ECO:0000313" key="3">
    <source>
        <dbReference type="EMBL" id="RDV13166.1"/>
    </source>
</evidence>
<dbReference type="PANTHER" id="PTHR33446:SF2">
    <property type="entry name" value="PROTEIN TONB"/>
    <property type="match status" value="1"/>
</dbReference>
<evidence type="ECO:0000313" key="4">
    <source>
        <dbReference type="Proteomes" id="UP000256708"/>
    </source>
</evidence>
<evidence type="ECO:0000256" key="1">
    <source>
        <dbReference type="SAM" id="SignalP"/>
    </source>
</evidence>
<keyword evidence="4" id="KW-1185">Reference proteome</keyword>
<dbReference type="EMBL" id="QRGR01000027">
    <property type="protein sequence ID" value="RDV13166.1"/>
    <property type="molecule type" value="Genomic_DNA"/>
</dbReference>
<dbReference type="AlphaFoldDB" id="A0A3D8L795"/>
<accession>A0A3D8L795</accession>
<dbReference type="InterPro" id="IPR051045">
    <property type="entry name" value="TonB-dependent_transducer"/>
</dbReference>
<proteinExistence type="predicted"/>
<feature type="signal peptide" evidence="1">
    <location>
        <begin position="1"/>
        <end position="27"/>
    </location>
</feature>
<feature type="chain" id="PRO_5017547131" evidence="1">
    <location>
        <begin position="28"/>
        <end position="188"/>
    </location>
</feature>
<dbReference type="InterPro" id="IPR037682">
    <property type="entry name" value="TonB_C"/>
</dbReference>
<sequence length="188" mass="20531">MLHKMTKLPLIPLLLLLLAGTPSVLHAQSTKASTTKTKAVAAADESTAPEFQGGREAMLQFLAKNTKYPTRAQLTKTEGLVMMQVTIDKAGKLTDIKAAYSDSPLLETEPLRVLKQMTTWKPAKNNTVPVASTYLFPFMFHMPGKEGSNKDTLMSKCINFTQSIPTSTPDQPLFIAEEVTVTGYGVVK</sequence>
<dbReference type="SUPFAM" id="SSF74653">
    <property type="entry name" value="TolA/TonB C-terminal domain"/>
    <property type="match status" value="1"/>
</dbReference>
<dbReference type="PANTHER" id="PTHR33446">
    <property type="entry name" value="PROTEIN TONB-RELATED"/>
    <property type="match status" value="1"/>
</dbReference>
<name>A0A3D8L795_9BACT</name>
<feature type="domain" description="TonB C-terminal" evidence="2">
    <location>
        <begin position="53"/>
        <end position="149"/>
    </location>
</feature>
<dbReference type="GO" id="GO:0055085">
    <property type="term" value="P:transmembrane transport"/>
    <property type="evidence" value="ECO:0007669"/>
    <property type="project" value="InterPro"/>
</dbReference>
<dbReference type="OrthoDB" id="1039448at2"/>
<dbReference type="GO" id="GO:0031992">
    <property type="term" value="F:energy transducer activity"/>
    <property type="evidence" value="ECO:0007669"/>
    <property type="project" value="TreeGrafter"/>
</dbReference>